<proteinExistence type="predicted"/>
<evidence type="ECO:0000313" key="1">
    <source>
        <dbReference type="EMBL" id="KAK9240409.1"/>
    </source>
</evidence>
<evidence type="ECO:0000313" key="2">
    <source>
        <dbReference type="Proteomes" id="UP001433508"/>
    </source>
</evidence>
<accession>A0ACC3T917</accession>
<reference evidence="2" key="1">
    <citation type="journal article" date="2024" name="Front. Bioeng. Biotechnol.">
        <title>Genome-scale model development and genomic sequencing of the oleaginous clade Lipomyces.</title>
        <authorList>
            <person name="Czajka J.J."/>
            <person name="Han Y."/>
            <person name="Kim J."/>
            <person name="Mondo S.J."/>
            <person name="Hofstad B.A."/>
            <person name="Robles A."/>
            <person name="Haridas S."/>
            <person name="Riley R."/>
            <person name="LaButti K."/>
            <person name="Pangilinan J."/>
            <person name="Andreopoulos W."/>
            <person name="Lipzen A."/>
            <person name="Yan J."/>
            <person name="Wang M."/>
            <person name="Ng V."/>
            <person name="Grigoriev I.V."/>
            <person name="Spatafora J.W."/>
            <person name="Magnuson J.K."/>
            <person name="Baker S.E."/>
            <person name="Pomraning K.R."/>
        </authorList>
    </citation>
    <scope>NUCLEOTIDE SEQUENCE [LARGE SCALE GENOMIC DNA]</scope>
    <source>
        <strain evidence="2">CBS 7786</strain>
    </source>
</reference>
<name>A0ACC3T917_LIPKO</name>
<dbReference type="Proteomes" id="UP001433508">
    <property type="component" value="Unassembled WGS sequence"/>
</dbReference>
<gene>
    <name evidence="1" type="ORF">V1525DRAFT_337412</name>
</gene>
<dbReference type="EMBL" id="MU971340">
    <property type="protein sequence ID" value="KAK9240409.1"/>
    <property type="molecule type" value="Genomic_DNA"/>
</dbReference>
<comment type="caution">
    <text evidence="1">The sequence shown here is derived from an EMBL/GenBank/DDBJ whole genome shotgun (WGS) entry which is preliminary data.</text>
</comment>
<keyword evidence="2" id="KW-1185">Reference proteome</keyword>
<sequence length="596" mass="65085">MADSIDSDYSSRSTSPLKRSRSASARRGTPLKRSRNDGSTSLSSLSRSRSRSNTPAIVPAVKEDAEDGLYVDEEGDMSSNGSSESGEELSDTDKPSNVDNEDMEDGEIDETAELSPKGGEEPERQAPADHGQDEDEYRDGDNDEKEEGEIEEDNGIEDDQYAEEPQDDEEVEKAGDIVVVPQVRRGTPSSSGSTPTPGPGTRTGSIARNRRRGATAAVPATSSPRSRSSHSVGKSITKSKVPAPLPGSEHTTDVLNDDGDEYIVAQVDPQGEAKLSVDGALLDDREYRMRTFTLPNRGSKIFMMATECAKELQYRDSYLLFNKNRSLYKLIATQGDKEALIDMGLLPYAYRSRQIALVSARSMFRAFGSLAVVDGRRVRDDYWEQKARDEGFTENDFAYEKKPVLSHLTPNAHTATSTPSGYSGQPDSTPSALENMIFQGIARGDSNGQIVFGTRGSSKIVDISLNRIIRMFSASTNSTTDAQDELVKFASSLSKGIREDTTRRAPLQSMIEASAAVLEFNAFVGQKRRARQQMWKAYWSRDMVAKQSEKDVDGPGKSEDRSGDDGDPNKRDDNAGDSATTDSVSIKAIKHDVEVG</sequence>
<protein>
    <submittedName>
        <fullName evidence="1">Chromatin remodelling complex Rsc7/Swp82 subunit-domain-containing protein</fullName>
    </submittedName>
</protein>
<organism evidence="1 2">
    <name type="scientific">Lipomyces kononenkoae</name>
    <name type="common">Yeast</name>
    <dbReference type="NCBI Taxonomy" id="34357"/>
    <lineage>
        <taxon>Eukaryota</taxon>
        <taxon>Fungi</taxon>
        <taxon>Dikarya</taxon>
        <taxon>Ascomycota</taxon>
        <taxon>Saccharomycotina</taxon>
        <taxon>Lipomycetes</taxon>
        <taxon>Lipomycetales</taxon>
        <taxon>Lipomycetaceae</taxon>
        <taxon>Lipomyces</taxon>
    </lineage>
</organism>